<name>A0A1A8LSP7_9TELE</name>
<gene>
    <name evidence="1" type="primary">TRAF3IP2</name>
</gene>
<organism evidence="1">
    <name type="scientific">Nothobranchius pienaari</name>
    <dbReference type="NCBI Taxonomy" id="704102"/>
    <lineage>
        <taxon>Eukaryota</taxon>
        <taxon>Metazoa</taxon>
        <taxon>Chordata</taxon>
        <taxon>Craniata</taxon>
        <taxon>Vertebrata</taxon>
        <taxon>Euteleostomi</taxon>
        <taxon>Actinopterygii</taxon>
        <taxon>Neopterygii</taxon>
        <taxon>Teleostei</taxon>
        <taxon>Neoteleostei</taxon>
        <taxon>Acanthomorphata</taxon>
        <taxon>Ovalentaria</taxon>
        <taxon>Atherinomorphae</taxon>
        <taxon>Cyprinodontiformes</taxon>
        <taxon>Nothobranchiidae</taxon>
        <taxon>Nothobranchius</taxon>
    </lineage>
</organism>
<reference evidence="1" key="2">
    <citation type="submission" date="2016-06" db="EMBL/GenBank/DDBJ databases">
        <title>The genome of a short-lived fish provides insights into sex chromosome evolution and the genetic control of aging.</title>
        <authorList>
            <person name="Reichwald K."/>
            <person name="Felder M."/>
            <person name="Petzold A."/>
            <person name="Koch P."/>
            <person name="Groth M."/>
            <person name="Platzer M."/>
        </authorList>
    </citation>
    <scope>NUCLEOTIDE SEQUENCE</scope>
    <source>
        <tissue evidence="1">Brain</tissue>
    </source>
</reference>
<evidence type="ECO:0000313" key="1">
    <source>
        <dbReference type="EMBL" id="SBR47607.1"/>
    </source>
</evidence>
<sequence length="83" mass="9384">RWPSDTQDLLLRLLREERYIIPPRGANLTLTVRSCLSKVRGQQTLKCPAGFFCLEFCGLPYQNKSLFNCSGCTSGGFIQIISR</sequence>
<reference evidence="1" key="1">
    <citation type="submission" date="2016-05" db="EMBL/GenBank/DDBJ databases">
        <authorList>
            <person name="Lavstsen T."/>
            <person name="Jespersen J.S."/>
        </authorList>
    </citation>
    <scope>NUCLEOTIDE SEQUENCE</scope>
    <source>
        <tissue evidence="1">Brain</tissue>
    </source>
</reference>
<accession>A0A1A8LSP7</accession>
<feature type="non-terminal residue" evidence="1">
    <location>
        <position position="83"/>
    </location>
</feature>
<dbReference type="EMBL" id="HAEF01008968">
    <property type="protein sequence ID" value="SBR47607.1"/>
    <property type="molecule type" value="Transcribed_RNA"/>
</dbReference>
<dbReference type="AlphaFoldDB" id="A0A1A8LSP7"/>
<feature type="non-terminal residue" evidence="1">
    <location>
        <position position="1"/>
    </location>
</feature>
<protein>
    <submittedName>
        <fullName evidence="1">TRAF3 interacting protein 2</fullName>
    </submittedName>
</protein>
<proteinExistence type="predicted"/>